<dbReference type="InterPro" id="IPR003593">
    <property type="entry name" value="AAA+_ATPase"/>
</dbReference>
<dbReference type="NCBIfam" id="NF038214">
    <property type="entry name" value="IS21_help_AAA"/>
    <property type="match status" value="1"/>
</dbReference>
<keyword evidence="2" id="KW-0547">Nucleotide-binding</keyword>
<dbReference type="InterPro" id="IPR028350">
    <property type="entry name" value="DNAC/IstB-like"/>
</dbReference>
<proteinExistence type="inferred from homology"/>
<dbReference type="InterPro" id="IPR047661">
    <property type="entry name" value="IstB"/>
</dbReference>
<dbReference type="AlphaFoldDB" id="A0A096BG08"/>
<dbReference type="RefSeq" id="WP_035164306.1">
    <property type="nucleotide sequence ID" value="NZ_AZTB01000057.1"/>
</dbReference>
<feature type="domain" description="AAA+ ATPase" evidence="4">
    <location>
        <begin position="97"/>
        <end position="230"/>
    </location>
</feature>
<dbReference type="PIRSF" id="PIRSF003073">
    <property type="entry name" value="DNAC_TnpB_IstB"/>
    <property type="match status" value="1"/>
</dbReference>
<evidence type="ECO:0000313" key="6">
    <source>
        <dbReference type="Proteomes" id="UP000029622"/>
    </source>
</evidence>
<protein>
    <submittedName>
        <fullName evidence="5">ATPase AAA</fullName>
    </submittedName>
</protein>
<reference evidence="5 6" key="1">
    <citation type="submission" date="2013-12" db="EMBL/GenBank/DDBJ databases">
        <title>Draft genome sequence of Caloranaerobacter sp. H53214.</title>
        <authorList>
            <person name="Jiang L.J."/>
            <person name="Shao Z.Z."/>
            <person name="Long M.N."/>
        </authorList>
    </citation>
    <scope>NUCLEOTIDE SEQUENCE [LARGE SCALE GENOMIC DNA]</scope>
    <source>
        <strain evidence="5 6">H53214</strain>
    </source>
</reference>
<gene>
    <name evidence="5" type="ORF">Y919_09820</name>
</gene>
<name>A0A096BG08_9FIRM</name>
<evidence type="ECO:0000256" key="1">
    <source>
        <dbReference type="ARBA" id="ARBA00008059"/>
    </source>
</evidence>
<accession>A0A096BG08</accession>
<evidence type="ECO:0000256" key="3">
    <source>
        <dbReference type="ARBA" id="ARBA00022840"/>
    </source>
</evidence>
<dbReference type="Proteomes" id="UP000029622">
    <property type="component" value="Unassembled WGS sequence"/>
</dbReference>
<dbReference type="InterPro" id="IPR002611">
    <property type="entry name" value="IstB_ATP-bd"/>
</dbReference>
<dbReference type="CDD" id="cd00009">
    <property type="entry name" value="AAA"/>
    <property type="match status" value="1"/>
</dbReference>
<sequence>MDASMLKNLRNLKLSGVIKTLEIRNEQAIKEKLSYIEFLELLIDDEISNRKENSYKKRTQKAHFPAFKTLEEYDFNFQPSLNRQEIYNLATCEYIRKKENIVFIGPPGTGKTHLAISLGIKALQQGYKVLFTTVSEMMNILFESKADNSYHQKLKYYLSPDLLILYELGFRKLNEHIVDLFYEIISKRYEKGSVIITSNKSFDEWGNIFFDSILASAILDRIVHHCHLVLIKGESYRMKEQKERLKSN</sequence>
<comment type="similarity">
    <text evidence="1">Belongs to the IS21/IS1162 putative ATP-binding protein family.</text>
</comment>
<dbReference type="EMBL" id="AZTB01000057">
    <property type="protein sequence ID" value="KGG79807.1"/>
    <property type="molecule type" value="Genomic_DNA"/>
</dbReference>
<dbReference type="GO" id="GO:0005524">
    <property type="term" value="F:ATP binding"/>
    <property type="evidence" value="ECO:0007669"/>
    <property type="project" value="UniProtKB-KW"/>
</dbReference>
<keyword evidence="3" id="KW-0067">ATP-binding</keyword>
<dbReference type="STRING" id="1156417.Y919_09820"/>
<dbReference type="PANTHER" id="PTHR30050">
    <property type="entry name" value="CHROMOSOMAL REPLICATION INITIATOR PROTEIN DNAA"/>
    <property type="match status" value="1"/>
</dbReference>
<organism evidence="5 6">
    <name type="scientific">Caloranaerobacter azorensis H53214</name>
    <dbReference type="NCBI Taxonomy" id="1156417"/>
    <lineage>
        <taxon>Bacteria</taxon>
        <taxon>Bacillati</taxon>
        <taxon>Bacillota</taxon>
        <taxon>Tissierellia</taxon>
        <taxon>Tissierellales</taxon>
        <taxon>Thermohalobacteraceae</taxon>
        <taxon>Caloranaerobacter</taxon>
    </lineage>
</organism>
<evidence type="ECO:0000259" key="4">
    <source>
        <dbReference type="SMART" id="SM00382"/>
    </source>
</evidence>
<dbReference type="SUPFAM" id="SSF52540">
    <property type="entry name" value="P-loop containing nucleoside triphosphate hydrolases"/>
    <property type="match status" value="1"/>
</dbReference>
<dbReference type="Pfam" id="PF01695">
    <property type="entry name" value="IstB_IS21"/>
    <property type="match status" value="1"/>
</dbReference>
<dbReference type="InterPro" id="IPR027417">
    <property type="entry name" value="P-loop_NTPase"/>
</dbReference>
<comment type="caution">
    <text evidence="5">The sequence shown here is derived from an EMBL/GenBank/DDBJ whole genome shotgun (WGS) entry which is preliminary data.</text>
</comment>
<evidence type="ECO:0000313" key="5">
    <source>
        <dbReference type="EMBL" id="KGG79807.1"/>
    </source>
</evidence>
<dbReference type="Gene3D" id="3.40.50.300">
    <property type="entry name" value="P-loop containing nucleotide triphosphate hydrolases"/>
    <property type="match status" value="1"/>
</dbReference>
<dbReference type="SMART" id="SM00382">
    <property type="entry name" value="AAA"/>
    <property type="match status" value="1"/>
</dbReference>
<evidence type="ECO:0000256" key="2">
    <source>
        <dbReference type="ARBA" id="ARBA00022741"/>
    </source>
</evidence>
<dbReference type="PANTHER" id="PTHR30050:SF4">
    <property type="entry name" value="ATP-BINDING PROTEIN RV3427C IN INSERTION SEQUENCE-RELATED"/>
    <property type="match status" value="1"/>
</dbReference>
<dbReference type="GO" id="GO:0006260">
    <property type="term" value="P:DNA replication"/>
    <property type="evidence" value="ECO:0007669"/>
    <property type="project" value="TreeGrafter"/>
</dbReference>